<dbReference type="InterPro" id="IPR036134">
    <property type="entry name" value="Crypto/Photolyase_FAD-like_sf"/>
</dbReference>
<evidence type="ECO:0000256" key="9">
    <source>
        <dbReference type="ARBA" id="ARBA00023204"/>
    </source>
</evidence>
<dbReference type="Gene3D" id="3.40.50.620">
    <property type="entry name" value="HUPs"/>
    <property type="match status" value="1"/>
</dbReference>
<keyword evidence="7" id="KW-0274">FAD</keyword>
<dbReference type="AlphaFoldDB" id="A0A516AG38"/>
<comment type="similarity">
    <text evidence="2">Belongs to the DNA photolyase class-2 family.</text>
</comment>
<dbReference type="InterPro" id="IPR036155">
    <property type="entry name" value="Crypto/Photolyase_N_sf"/>
</dbReference>
<dbReference type="PANTHER" id="PTHR10211">
    <property type="entry name" value="DEOXYRIBODIPYRIMIDINE PHOTOLYASE"/>
    <property type="match status" value="1"/>
</dbReference>
<dbReference type="SUPFAM" id="SSF48173">
    <property type="entry name" value="Cryptochrome/photolyase FAD-binding domain"/>
    <property type="match status" value="1"/>
</dbReference>
<dbReference type="GO" id="GO:0003904">
    <property type="term" value="F:deoxyribodipyrimidine photo-lyase activity"/>
    <property type="evidence" value="ECO:0007669"/>
    <property type="project" value="UniProtKB-EC"/>
</dbReference>
<dbReference type="InterPro" id="IPR052219">
    <property type="entry name" value="Photolyase_Class-2"/>
</dbReference>
<evidence type="ECO:0000256" key="4">
    <source>
        <dbReference type="ARBA" id="ARBA00014046"/>
    </source>
</evidence>
<feature type="region of interest" description="Disordered" evidence="13">
    <location>
        <begin position="578"/>
        <end position="609"/>
    </location>
</feature>
<dbReference type="Gene3D" id="1.25.40.80">
    <property type="match status" value="1"/>
</dbReference>
<comment type="catalytic activity">
    <reaction evidence="12">
        <text>cyclobutadipyrimidine (in DNA) = 2 pyrimidine residues (in DNA).</text>
        <dbReference type="EC" id="4.1.99.3"/>
    </reaction>
</comment>
<keyword evidence="8" id="KW-0238">DNA-binding</keyword>
<evidence type="ECO:0000256" key="6">
    <source>
        <dbReference type="ARBA" id="ARBA00022763"/>
    </source>
</evidence>
<sequence length="622" mass="67342">MEPRSLRGWRCPVCPPERLEVLSAVDSPRPGGEYVLLWVQQDVRVECNHALGVAACLANGLQVPLVAAYGLFERYPGATERAFAFLLDGLAELQCGLAARGVPLVVGRAPPPDVVSSLACRACAVVCDMAYTRVTRGWRVQLAKSLACPLLQVETNVVVPVRTASPALEPAGATLRPKLKQLLPRFTQPVPLVSLAHTGHADELLGMLSSAGIARLDVACPEAALSALDVDRSVPRVPSWRGGPRAAMQRLGLFAEKHLCYYRQRRKDPVAQCQSQLSPYLHFGHISTLQVILWLRQHEPGPQTEAWVEELVVRRELARNMVFYAPDGYDEYHSAVPSWAKLTLQAHATDPRPRSFSRRELELGKTDDEAWNAAQHEMVASGHMHNYMRMYWCKQLLLWTSSPQEAFETALWLNDRWELDGRDENAYMGVAWCFGNHDTEFPERPIFGTVRSMTRSGLKGKVDVARYVELVRKKCSAAIGQDPRYGPLLPRPQGLLKFFGAAAGAQPGSLKAPGAPRPQAGGPPAGAAAAKGRRGPGPGLGRSGGPLEVRSPDAAGKRPSAASALSSRLGCVARTPPAAGAASVDLTPPAPRATAAVSCRPAEEAGPTEAKRLRAEACIVIE</sequence>
<evidence type="ECO:0000256" key="7">
    <source>
        <dbReference type="ARBA" id="ARBA00022827"/>
    </source>
</evidence>
<keyword evidence="5" id="KW-0285">Flavoprotein</keyword>
<evidence type="ECO:0000256" key="13">
    <source>
        <dbReference type="SAM" id="MobiDB-lite"/>
    </source>
</evidence>
<dbReference type="PROSITE" id="PS51645">
    <property type="entry name" value="PHR_CRY_ALPHA_BETA"/>
    <property type="match status" value="1"/>
</dbReference>
<dbReference type="FunFam" id="1.10.579.10:FF:000002">
    <property type="entry name" value="Deoxyribodipyrimidine photolyase"/>
    <property type="match status" value="1"/>
</dbReference>
<evidence type="ECO:0000313" key="15">
    <source>
        <dbReference type="EMBL" id="QDO16267.1"/>
    </source>
</evidence>
<dbReference type="InterPro" id="IPR014729">
    <property type="entry name" value="Rossmann-like_a/b/a_fold"/>
</dbReference>
<evidence type="ECO:0000256" key="10">
    <source>
        <dbReference type="ARBA" id="ARBA00023239"/>
    </source>
</evidence>
<organism evidence="15">
    <name type="scientific">Lingulaulax polyedra</name>
    <name type="common">Dinoflagellate</name>
    <name type="synonym">Lingulodinium polyedra</name>
    <dbReference type="NCBI Taxonomy" id="160621"/>
    <lineage>
        <taxon>Eukaryota</taxon>
        <taxon>Sar</taxon>
        <taxon>Alveolata</taxon>
        <taxon>Dinophyceae</taxon>
        <taxon>Gonyaulacales</taxon>
        <taxon>Lingulodiniaceae</taxon>
        <taxon>Lingulaulax</taxon>
    </lineage>
</organism>
<feature type="region of interest" description="Disordered" evidence="13">
    <location>
        <begin position="507"/>
        <end position="562"/>
    </location>
</feature>
<proteinExistence type="evidence at transcript level"/>
<keyword evidence="6" id="KW-0227">DNA damage</keyword>
<keyword evidence="9" id="KW-0234">DNA repair</keyword>
<evidence type="ECO:0000256" key="8">
    <source>
        <dbReference type="ARBA" id="ARBA00023125"/>
    </source>
</evidence>
<evidence type="ECO:0000256" key="12">
    <source>
        <dbReference type="ARBA" id="ARBA00033999"/>
    </source>
</evidence>
<dbReference type="SUPFAM" id="SSF52425">
    <property type="entry name" value="Cryptochrome/photolyase, N-terminal domain"/>
    <property type="match status" value="1"/>
</dbReference>
<evidence type="ECO:0000256" key="1">
    <source>
        <dbReference type="ARBA" id="ARBA00001974"/>
    </source>
</evidence>
<keyword evidence="10 15" id="KW-0456">Lyase</keyword>
<dbReference type="GO" id="GO:0000719">
    <property type="term" value="P:photoreactive repair"/>
    <property type="evidence" value="ECO:0007669"/>
    <property type="project" value="TreeGrafter"/>
</dbReference>
<dbReference type="GO" id="GO:0003677">
    <property type="term" value="F:DNA binding"/>
    <property type="evidence" value="ECO:0007669"/>
    <property type="project" value="UniProtKB-KW"/>
</dbReference>
<evidence type="ECO:0000256" key="2">
    <source>
        <dbReference type="ARBA" id="ARBA00006409"/>
    </source>
</evidence>
<evidence type="ECO:0000256" key="11">
    <source>
        <dbReference type="ARBA" id="ARBA00031671"/>
    </source>
</evidence>
<evidence type="ECO:0000256" key="3">
    <source>
        <dbReference type="ARBA" id="ARBA00013149"/>
    </source>
</evidence>
<dbReference type="Pfam" id="PF00875">
    <property type="entry name" value="DNA_photolyase"/>
    <property type="match status" value="1"/>
</dbReference>
<feature type="compositionally biased region" description="Low complexity" evidence="13">
    <location>
        <begin position="512"/>
        <end position="530"/>
    </location>
</feature>
<accession>A0A516AG38</accession>
<feature type="compositionally biased region" description="Gly residues" evidence="13">
    <location>
        <begin position="535"/>
        <end position="544"/>
    </location>
</feature>
<evidence type="ECO:0000259" key="14">
    <source>
        <dbReference type="PROSITE" id="PS51645"/>
    </source>
</evidence>
<dbReference type="Gene3D" id="1.10.579.10">
    <property type="entry name" value="DNA Cyclobutane Dipyrimidine Photolyase, subunit A, domain 3"/>
    <property type="match status" value="1"/>
</dbReference>
<dbReference type="PANTHER" id="PTHR10211:SF0">
    <property type="entry name" value="DEOXYRIBODIPYRIMIDINE PHOTO-LYASE"/>
    <property type="match status" value="1"/>
</dbReference>
<name>A0A516AG38_LINPO</name>
<dbReference type="EC" id="4.1.99.3" evidence="3"/>
<dbReference type="InterPro" id="IPR006050">
    <property type="entry name" value="DNA_photolyase_N"/>
</dbReference>
<feature type="domain" description="Photolyase/cryptochrome alpha/beta" evidence="14">
    <location>
        <begin position="33"/>
        <end position="161"/>
    </location>
</feature>
<comment type="cofactor">
    <cofactor evidence="1">
        <name>FAD</name>
        <dbReference type="ChEBI" id="CHEBI:57692"/>
    </cofactor>
</comment>
<evidence type="ECO:0000256" key="5">
    <source>
        <dbReference type="ARBA" id="ARBA00022630"/>
    </source>
</evidence>
<dbReference type="EMBL" id="MN125800">
    <property type="protein sequence ID" value="QDO16267.1"/>
    <property type="molecule type" value="mRNA"/>
</dbReference>
<reference evidence="15" key="1">
    <citation type="journal article" date="2019" name="Microorganisms">
        <title>DNA Damage Response Pathways in Dinoflagellates.</title>
        <authorList>
            <person name="Li C."/>
            <person name="Wong J."/>
        </authorList>
    </citation>
    <scope>NUCLEOTIDE SEQUENCE</scope>
</reference>
<protein>
    <recommendedName>
        <fullName evidence="4">Deoxyribodipyrimidine photo-lyase</fullName>
        <ecNumber evidence="3">4.1.99.3</ecNumber>
    </recommendedName>
    <alternativeName>
        <fullName evidence="11">DNA photolyase</fullName>
    </alternativeName>
</protein>